<keyword evidence="5 9" id="KW-0175">Coiled coil</keyword>
<dbReference type="Pfam" id="PF23409">
    <property type="entry name" value="Beta-prop_EML"/>
    <property type="match status" value="1"/>
</dbReference>
<keyword evidence="7" id="KW-0966">Cell projection</keyword>
<dbReference type="EMBL" id="MPUH01000830">
    <property type="protein sequence ID" value="OMJ73322.1"/>
    <property type="molecule type" value="Genomic_DNA"/>
</dbReference>
<keyword evidence="6" id="KW-0206">Cytoskeleton</keyword>
<dbReference type="SUPFAM" id="SSF50978">
    <property type="entry name" value="WD40 repeat-like"/>
    <property type="match status" value="1"/>
</dbReference>
<sequence>MVGGYTNMDTNIDAANVPADQEEVQSRRLAEDYFYSDSHQEKEIKDSSISRHLGKYHWCAGFDSLKKNNLHILSADKILYAIGCTYHIFDINTREDKIFFSRDGEGIGALAVHPNRTYFAVGEKGEQPNVYIYEYPSGKLYRILRKGTEKMFSCMCWSPSGKMLATVGSSPDFMLTVWDWMDEKVILKSKAFGQEVYRVTFSPKYEQEITTSGTAHIRFWKMAKTFTGLKLQGDIGKFGQVELSDICGYVELPDGKVLSGSEYGNLLLWEGALIKAVIIVDNEKNPCHKGAIECILIDGDEIMSSGTDGYIRWWDINEVMQADPEEGFHSIVVPKHQVLIGEISEINNLIKGDKIWFSVDRKGKIWKISEDFLEQHVLLDFHSGKIMDVVTSPECNAAVTIGEDGSTRLWDFINQKEIYASNWHGKGMCVSWAIRTGYNQGKIVAAGFDNGLIRLLYLGPDNFELLYSVKVHDSPVIKVKFAPNGKHFVSAARDNSVFFFEIGEGSLLEPVAMTVLKNKINNVEWHTNSEKILVALNSGDVAEITRPEKENIDTSHSFEVPVSERQWRIRMMDFQKKKPVEDDILAPPKRPGEVAQEEEEWPPAPILAAVYDSSNSEKFIISVDAPYNDYLYICEFVSQRPIRAISTCPALCQNLFMTSNFLISSHNNGTFLIYSVENLDRYLIVRKHDSSTKTKKAILNPRETYIISVAEDSTMFITEIFPKEIIQNAKTGITMKPGAEPKYEMGIDVLKINEKPPSIVPLSDDITDTTIYSLQMDKLKTDEDKKRTLAEMKKERKRQEIALLRAEFEDLQRENSSLESKYQLNQDELQVDPEYTNTLYERNQVLLDEAQKEIAWYTELYKLLVEKYKKYFLDSVAIERFKVRALHTDAYVTSFRVMKPSEFLVSNLATIQAFLEEEGRVKQGSLLSETESMVSPGKFSQHTVDQNEFHEETKAEFRITSQQVKKDGKKKSKAQEERERRSKLREERKSKIENKKKQEPNSESYDPMDLRDIETAKATMGDFKLKTSPEYVVPKSLCVNASQKRRQMFLLMESSHNLKMELNSRLLALRENKSRLIDWIREQNKIINEIDRELGVSEDLFEPKFMDDEWPEDYYKVEDEDLDEYTATKALKASPRPPVEEVPSGSRNKSRNKHWEMTDAERQFKAHHDLKLLNEKNHLKEEIKKRIEHFDEALRQQQEQKYLLESDLKQIDMKLITFFQELNLLDAMEPDDQRLTAKIEKLNEDKQALLLEINEINKQYELHQQEQEEITQKHKEIYGQFNKMVEGNTYAKELQAVLDRNIKRKKKKKNKESEEEDEDESEEESSDSSDESDEDDDQNLDIVPGDCDPNLFEEVVNLREARLDLVDRSNAKKLIINDLKKKQEDVEKKEKNISKAIQNTEKEIQEFQREKMQKLNQIMISIILSQDQIQIIENNRLPGDLESYVLFTNAEFDKLRNRIIELIRETEAEKARKNDLDKEKSKLEKNNKRHEKKKEEEKKKFEAVQALRFGHAIKLENLKYAEPSDQLAKLKNDFMKAERDSVKKIEEAKSELSESRENFREVTKRNTMLLDARSKLFESIMKKNKQLDIGNKEIFKEEEESKQGNITQEQMSLKNVLDLQKAKIAELKTEISLFRRKGGHIYTKITANRRANMS</sequence>
<dbReference type="Gene3D" id="2.130.10.10">
    <property type="entry name" value="YVTN repeat-like/Quinoprotein amine dehydrogenase"/>
    <property type="match status" value="2"/>
</dbReference>
<evidence type="ECO:0000256" key="1">
    <source>
        <dbReference type="ARBA" id="ARBA00004430"/>
    </source>
</evidence>
<organism evidence="12 13">
    <name type="scientific">Stentor coeruleus</name>
    <dbReference type="NCBI Taxonomy" id="5963"/>
    <lineage>
        <taxon>Eukaryota</taxon>
        <taxon>Sar</taxon>
        <taxon>Alveolata</taxon>
        <taxon>Ciliophora</taxon>
        <taxon>Postciliodesmatophora</taxon>
        <taxon>Heterotrichea</taxon>
        <taxon>Heterotrichida</taxon>
        <taxon>Stentoridae</taxon>
        <taxon>Stentor</taxon>
    </lineage>
</organism>
<gene>
    <name evidence="12" type="ORF">SteCoe_28006</name>
</gene>
<evidence type="ECO:0000313" key="13">
    <source>
        <dbReference type="Proteomes" id="UP000187209"/>
    </source>
</evidence>
<dbReference type="SUPFAM" id="SSF50998">
    <property type="entry name" value="Quinoprotein alcohol dehydrogenase-like"/>
    <property type="match status" value="1"/>
</dbReference>
<comment type="subcellular location">
    <subcellularLocation>
        <location evidence="1">Cytoplasm</location>
        <location evidence="1">Cytoskeleton</location>
        <location evidence="1">Cilium axoneme</location>
    </subcellularLocation>
</comment>
<feature type="region of interest" description="Disordered" evidence="10">
    <location>
        <begin position="960"/>
        <end position="1009"/>
    </location>
</feature>
<feature type="region of interest" description="Disordered" evidence="10">
    <location>
        <begin position="1130"/>
        <end position="1153"/>
    </location>
</feature>
<comment type="caution">
    <text evidence="12">The sequence shown here is derived from an EMBL/GenBank/DDBJ whole genome shotgun (WGS) entry which is preliminary data.</text>
</comment>
<accession>A0A1R2B968</accession>
<dbReference type="Pfam" id="PF25828">
    <property type="entry name" value="CC_Cfap43"/>
    <property type="match status" value="1"/>
</dbReference>
<dbReference type="PROSITE" id="PS50082">
    <property type="entry name" value="WD_REPEATS_2"/>
    <property type="match status" value="2"/>
</dbReference>
<evidence type="ECO:0000256" key="6">
    <source>
        <dbReference type="ARBA" id="ARBA00023212"/>
    </source>
</evidence>
<dbReference type="PANTHER" id="PTHR14885">
    <property type="entry name" value="CILIA- AND FLAGELLA-ASSOCIATED PROTEIN 43-RELATED"/>
    <property type="match status" value="1"/>
</dbReference>
<keyword evidence="2" id="KW-0963">Cytoplasm</keyword>
<feature type="compositionally biased region" description="Basic and acidic residues" evidence="10">
    <location>
        <begin position="973"/>
        <end position="1000"/>
    </location>
</feature>
<dbReference type="InterPro" id="IPR015943">
    <property type="entry name" value="WD40/YVTN_repeat-like_dom_sf"/>
</dbReference>
<dbReference type="PANTHER" id="PTHR14885:SF3">
    <property type="entry name" value="CILIA- AND FLAGELLA-ASSOCIATED PROTEIN 44"/>
    <property type="match status" value="1"/>
</dbReference>
<evidence type="ECO:0000256" key="5">
    <source>
        <dbReference type="ARBA" id="ARBA00023054"/>
    </source>
</evidence>
<keyword evidence="4" id="KW-0677">Repeat</keyword>
<dbReference type="SMART" id="SM00320">
    <property type="entry name" value="WD40"/>
    <property type="match status" value="7"/>
</dbReference>
<feature type="region of interest" description="Disordered" evidence="10">
    <location>
        <begin position="1471"/>
        <end position="1497"/>
    </location>
</feature>
<evidence type="ECO:0000313" key="12">
    <source>
        <dbReference type="EMBL" id="OMJ73322.1"/>
    </source>
</evidence>
<feature type="coiled-coil region" evidence="9">
    <location>
        <begin position="1535"/>
        <end position="1565"/>
    </location>
</feature>
<evidence type="ECO:0000256" key="3">
    <source>
        <dbReference type="ARBA" id="ARBA00022574"/>
    </source>
</evidence>
<reference evidence="12 13" key="1">
    <citation type="submission" date="2016-11" db="EMBL/GenBank/DDBJ databases">
        <title>The macronuclear genome of Stentor coeruleus: a giant cell with tiny introns.</title>
        <authorList>
            <person name="Slabodnick M."/>
            <person name="Ruby J.G."/>
            <person name="Reiff S.B."/>
            <person name="Swart E.C."/>
            <person name="Gosai S."/>
            <person name="Prabakaran S."/>
            <person name="Witkowska E."/>
            <person name="Larue G.E."/>
            <person name="Fisher S."/>
            <person name="Freeman R.M."/>
            <person name="Gunawardena J."/>
            <person name="Chu W."/>
            <person name="Stover N.A."/>
            <person name="Gregory B.D."/>
            <person name="Nowacki M."/>
            <person name="Derisi J."/>
            <person name="Roy S.W."/>
            <person name="Marshall W.F."/>
            <person name="Sood P."/>
        </authorList>
    </citation>
    <scope>NUCLEOTIDE SEQUENCE [LARGE SCALE GENOMIC DNA]</scope>
    <source>
        <strain evidence="12">WM001</strain>
    </source>
</reference>
<dbReference type="Proteomes" id="UP000187209">
    <property type="component" value="Unassembled WGS sequence"/>
</dbReference>
<feature type="compositionally biased region" description="Basic and acidic residues" evidence="10">
    <location>
        <begin position="1471"/>
        <end position="1486"/>
    </location>
</feature>
<dbReference type="InterPro" id="IPR055439">
    <property type="entry name" value="Beta-prop_EML_1st"/>
</dbReference>
<dbReference type="GO" id="GO:0005930">
    <property type="term" value="C:axoneme"/>
    <property type="evidence" value="ECO:0007669"/>
    <property type="project" value="UniProtKB-SubCell"/>
</dbReference>
<evidence type="ECO:0000256" key="8">
    <source>
        <dbReference type="PROSITE-ProRule" id="PRU00221"/>
    </source>
</evidence>
<dbReference type="InterPro" id="IPR036322">
    <property type="entry name" value="WD40_repeat_dom_sf"/>
</dbReference>
<evidence type="ECO:0000256" key="10">
    <source>
        <dbReference type="SAM" id="MobiDB-lite"/>
    </source>
</evidence>
<dbReference type="Pfam" id="PF00400">
    <property type="entry name" value="WD40"/>
    <property type="match status" value="1"/>
</dbReference>
<feature type="coiled-coil region" evidence="9">
    <location>
        <begin position="1372"/>
        <end position="1417"/>
    </location>
</feature>
<feature type="coiled-coil region" evidence="9">
    <location>
        <begin position="787"/>
        <end position="828"/>
    </location>
</feature>
<evidence type="ECO:0000256" key="4">
    <source>
        <dbReference type="ARBA" id="ARBA00022737"/>
    </source>
</evidence>
<evidence type="ECO:0000256" key="7">
    <source>
        <dbReference type="ARBA" id="ARBA00023273"/>
    </source>
</evidence>
<keyword evidence="13" id="KW-1185">Reference proteome</keyword>
<feature type="repeat" description="WD" evidence="8">
    <location>
        <begin position="469"/>
        <end position="510"/>
    </location>
</feature>
<dbReference type="InterPro" id="IPR011047">
    <property type="entry name" value="Quinoprotein_ADH-like_sf"/>
</dbReference>
<feature type="repeat" description="WD" evidence="8">
    <location>
        <begin position="379"/>
        <end position="420"/>
    </location>
</feature>
<feature type="compositionally biased region" description="Acidic residues" evidence="10">
    <location>
        <begin position="1313"/>
        <end position="1339"/>
    </location>
</feature>
<dbReference type="InterPro" id="IPR001680">
    <property type="entry name" value="WD40_rpt"/>
</dbReference>
<dbReference type="PROSITE" id="PS50294">
    <property type="entry name" value="WD_REPEATS_REGION"/>
    <property type="match status" value="1"/>
</dbReference>
<feature type="domain" description="EML-like first beta-propeller" evidence="11">
    <location>
        <begin position="106"/>
        <end position="317"/>
    </location>
</feature>
<evidence type="ECO:0000259" key="11">
    <source>
        <dbReference type="Pfam" id="PF23409"/>
    </source>
</evidence>
<evidence type="ECO:0000256" key="2">
    <source>
        <dbReference type="ARBA" id="ARBA00022490"/>
    </source>
</evidence>
<feature type="region of interest" description="Disordered" evidence="10">
    <location>
        <begin position="1304"/>
        <end position="1348"/>
    </location>
</feature>
<name>A0A1R2B968_9CILI</name>
<dbReference type="OrthoDB" id="1935234at2759"/>
<keyword evidence="3 8" id="KW-0853">WD repeat</keyword>
<proteinExistence type="predicted"/>
<evidence type="ECO:0000256" key="9">
    <source>
        <dbReference type="SAM" id="Coils"/>
    </source>
</evidence>
<protein>
    <recommendedName>
        <fullName evidence="11">EML-like first beta-propeller domain-containing protein</fullName>
    </recommendedName>
</protein>